<name>A0ACC6PX34_9ACTN</name>
<reference evidence="1" key="1">
    <citation type="submission" date="2024-03" db="EMBL/GenBank/DDBJ databases">
        <title>Novel Streptomyces species of biotechnological and ecological value are a feature of Machair soil.</title>
        <authorList>
            <person name="Prole J.R."/>
            <person name="Goodfellow M."/>
            <person name="Allenby N."/>
            <person name="Ward A.C."/>
        </authorList>
    </citation>
    <scope>NUCLEOTIDE SEQUENCE</scope>
    <source>
        <strain evidence="1">MS2.AVA.5</strain>
    </source>
</reference>
<dbReference type="Proteomes" id="UP001377168">
    <property type="component" value="Unassembled WGS sequence"/>
</dbReference>
<evidence type="ECO:0000313" key="1">
    <source>
        <dbReference type="EMBL" id="MEJ8635845.1"/>
    </source>
</evidence>
<gene>
    <name evidence="1" type="ORF">WKI67_20930</name>
</gene>
<sequence>MAPEAAAPRRRGRTALVVGAAAVLGVLAGTVTGYAVQMDRDPTPLAPLSQPELRTPRTVAAGPDTTPLTVSANRRHATDGDLRQLLVKKPKGAQTDRGVTSDGWTDVVSFAGDYDEPDRQFTYLAEQDIRRIATTAWEQRGGIFVTVHLIQFRDTARTAAAGWVSDQQAYMPTEDFAGHDGELIAGSGNGRVYVFNEPIRKAGYEPLYQARVLAYRGDVAMEIWYVNNTRKISEKAVTALAEQQLGRL</sequence>
<evidence type="ECO:0000313" key="2">
    <source>
        <dbReference type="Proteomes" id="UP001377168"/>
    </source>
</evidence>
<protein>
    <submittedName>
        <fullName evidence="1">Uncharacterized protein</fullName>
    </submittedName>
</protein>
<keyword evidence="2" id="KW-1185">Reference proteome</keyword>
<comment type="caution">
    <text evidence="1">The sequence shown here is derived from an EMBL/GenBank/DDBJ whole genome shotgun (WGS) entry which is preliminary data.</text>
</comment>
<organism evidence="1 2">
    <name type="scientific">Streptomyces achmelvichensis</name>
    <dbReference type="NCBI Taxonomy" id="3134111"/>
    <lineage>
        <taxon>Bacteria</taxon>
        <taxon>Bacillati</taxon>
        <taxon>Actinomycetota</taxon>
        <taxon>Actinomycetes</taxon>
        <taxon>Kitasatosporales</taxon>
        <taxon>Streptomycetaceae</taxon>
        <taxon>Streptomyces</taxon>
    </lineage>
</organism>
<accession>A0ACC6PX34</accession>
<dbReference type="EMBL" id="JBBKAJ010000022">
    <property type="protein sequence ID" value="MEJ8635845.1"/>
    <property type="molecule type" value="Genomic_DNA"/>
</dbReference>
<proteinExistence type="predicted"/>